<sequence>MPKKSKAAQSHINNLRSNAQKSKQKRPSVTIEDVEDSREFLLESSSHPQGSTDQTKENTTEEGFIFYGEDGSLTLVGFLEDLGEDSLPDFVINQVDNTIDIFEGRTNGLATGLFIFDNAPSHQKYADDALLARKMPKNPSATWTHRKGGAHMHTTTLPNGETQSFYFDDDHSTIPGWFKGMEKIIQK</sequence>
<organism evidence="2 3">
    <name type="scientific">Gymnopilus junonius</name>
    <name type="common">Spectacular rustgill mushroom</name>
    <name type="synonym">Gymnopilus spectabilis subsp. junonius</name>
    <dbReference type="NCBI Taxonomy" id="109634"/>
    <lineage>
        <taxon>Eukaryota</taxon>
        <taxon>Fungi</taxon>
        <taxon>Dikarya</taxon>
        <taxon>Basidiomycota</taxon>
        <taxon>Agaricomycotina</taxon>
        <taxon>Agaricomycetes</taxon>
        <taxon>Agaricomycetidae</taxon>
        <taxon>Agaricales</taxon>
        <taxon>Agaricineae</taxon>
        <taxon>Hymenogastraceae</taxon>
        <taxon>Gymnopilus</taxon>
    </lineage>
</organism>
<evidence type="ECO:0000313" key="2">
    <source>
        <dbReference type="EMBL" id="KAF8906467.1"/>
    </source>
</evidence>
<feature type="region of interest" description="Disordered" evidence="1">
    <location>
        <begin position="1"/>
        <end position="58"/>
    </location>
</feature>
<protein>
    <submittedName>
        <fullName evidence="2">Uncharacterized protein</fullName>
    </submittedName>
</protein>
<reference evidence="2" key="1">
    <citation type="submission" date="2020-11" db="EMBL/GenBank/DDBJ databases">
        <authorList>
            <consortium name="DOE Joint Genome Institute"/>
            <person name="Ahrendt S."/>
            <person name="Riley R."/>
            <person name="Andreopoulos W."/>
            <person name="LaButti K."/>
            <person name="Pangilinan J."/>
            <person name="Ruiz-duenas F.J."/>
            <person name="Barrasa J.M."/>
            <person name="Sanchez-Garcia M."/>
            <person name="Camarero S."/>
            <person name="Miyauchi S."/>
            <person name="Serrano A."/>
            <person name="Linde D."/>
            <person name="Babiker R."/>
            <person name="Drula E."/>
            <person name="Ayuso-Fernandez I."/>
            <person name="Pacheco R."/>
            <person name="Padilla G."/>
            <person name="Ferreira P."/>
            <person name="Barriuso J."/>
            <person name="Kellner H."/>
            <person name="Castanera R."/>
            <person name="Alfaro M."/>
            <person name="Ramirez L."/>
            <person name="Pisabarro A.G."/>
            <person name="Kuo A."/>
            <person name="Tritt A."/>
            <person name="Lipzen A."/>
            <person name="He G."/>
            <person name="Yan M."/>
            <person name="Ng V."/>
            <person name="Cullen D."/>
            <person name="Martin F."/>
            <person name="Rosso M.-N."/>
            <person name="Henrissat B."/>
            <person name="Hibbett D."/>
            <person name="Martinez A.T."/>
            <person name="Grigoriev I.V."/>
        </authorList>
    </citation>
    <scope>NUCLEOTIDE SEQUENCE</scope>
    <source>
        <strain evidence="2">AH 44721</strain>
    </source>
</reference>
<accession>A0A9P5NWP0</accession>
<evidence type="ECO:0000256" key="1">
    <source>
        <dbReference type="SAM" id="MobiDB-lite"/>
    </source>
</evidence>
<dbReference type="EMBL" id="JADNYJ010000018">
    <property type="protein sequence ID" value="KAF8906467.1"/>
    <property type="molecule type" value="Genomic_DNA"/>
</dbReference>
<dbReference type="OrthoDB" id="6511194at2759"/>
<dbReference type="Proteomes" id="UP000724874">
    <property type="component" value="Unassembled WGS sequence"/>
</dbReference>
<keyword evidence="3" id="KW-1185">Reference proteome</keyword>
<feature type="compositionally biased region" description="Polar residues" evidence="1">
    <location>
        <begin position="43"/>
        <end position="53"/>
    </location>
</feature>
<evidence type="ECO:0000313" key="3">
    <source>
        <dbReference type="Proteomes" id="UP000724874"/>
    </source>
</evidence>
<feature type="compositionally biased region" description="Polar residues" evidence="1">
    <location>
        <begin position="7"/>
        <end position="21"/>
    </location>
</feature>
<proteinExistence type="predicted"/>
<gene>
    <name evidence="2" type="ORF">CPB84DRAFT_1844318</name>
</gene>
<name>A0A9P5NWP0_GYMJU</name>
<comment type="caution">
    <text evidence="2">The sequence shown here is derived from an EMBL/GenBank/DDBJ whole genome shotgun (WGS) entry which is preliminary data.</text>
</comment>
<dbReference type="AlphaFoldDB" id="A0A9P5NWP0"/>